<proteinExistence type="predicted"/>
<organism evidence="3 4">
    <name type="scientific">Amblyomma americanum</name>
    <name type="common">Lone star tick</name>
    <dbReference type="NCBI Taxonomy" id="6943"/>
    <lineage>
        <taxon>Eukaryota</taxon>
        <taxon>Metazoa</taxon>
        <taxon>Ecdysozoa</taxon>
        <taxon>Arthropoda</taxon>
        <taxon>Chelicerata</taxon>
        <taxon>Arachnida</taxon>
        <taxon>Acari</taxon>
        <taxon>Parasitiformes</taxon>
        <taxon>Ixodida</taxon>
        <taxon>Ixodoidea</taxon>
        <taxon>Ixodidae</taxon>
        <taxon>Amblyomminae</taxon>
        <taxon>Amblyomma</taxon>
    </lineage>
</organism>
<evidence type="ECO:0000313" key="3">
    <source>
        <dbReference type="EMBL" id="KAK8776937.1"/>
    </source>
</evidence>
<dbReference type="Proteomes" id="UP001321473">
    <property type="component" value="Unassembled WGS sequence"/>
</dbReference>
<reference evidence="3 4" key="1">
    <citation type="journal article" date="2023" name="Arcadia Sci">
        <title>De novo assembly of a long-read Amblyomma americanum tick genome.</title>
        <authorList>
            <person name="Chou S."/>
            <person name="Poskanzer K.E."/>
            <person name="Rollins M."/>
            <person name="Thuy-Boun P.S."/>
        </authorList>
    </citation>
    <scope>NUCLEOTIDE SEQUENCE [LARGE SCALE GENOMIC DNA]</scope>
    <source>
        <strain evidence="3">F_SG_1</strain>
        <tissue evidence="3">Salivary glands</tissue>
    </source>
</reference>
<dbReference type="PROSITE" id="PS00233">
    <property type="entry name" value="CHIT_BIND_RR_1"/>
    <property type="match status" value="1"/>
</dbReference>
<dbReference type="EMBL" id="JARKHS020012383">
    <property type="protein sequence ID" value="KAK8776937.1"/>
    <property type="molecule type" value="Genomic_DNA"/>
</dbReference>
<dbReference type="PROSITE" id="PS51155">
    <property type="entry name" value="CHIT_BIND_RR_2"/>
    <property type="match status" value="1"/>
</dbReference>
<protein>
    <recommendedName>
        <fullName evidence="5">Cuticle protein</fullName>
    </recommendedName>
</protein>
<dbReference type="Pfam" id="PF00379">
    <property type="entry name" value="Chitin_bind_4"/>
    <property type="match status" value="1"/>
</dbReference>
<dbReference type="Gene3D" id="3.10.50.10">
    <property type="match status" value="1"/>
</dbReference>
<keyword evidence="4" id="KW-1185">Reference proteome</keyword>
<dbReference type="PANTHER" id="PTHR10380">
    <property type="entry name" value="CUTICLE PROTEIN"/>
    <property type="match status" value="1"/>
</dbReference>
<evidence type="ECO:0000256" key="1">
    <source>
        <dbReference type="ARBA" id="ARBA00022460"/>
    </source>
</evidence>
<dbReference type="AlphaFoldDB" id="A0AAQ4EQE8"/>
<evidence type="ECO:0000313" key="4">
    <source>
        <dbReference type="Proteomes" id="UP001321473"/>
    </source>
</evidence>
<accession>A0AAQ4EQE8</accession>
<evidence type="ECO:0000256" key="2">
    <source>
        <dbReference type="PROSITE-ProRule" id="PRU00497"/>
    </source>
</evidence>
<dbReference type="GO" id="GO:0062129">
    <property type="term" value="C:chitin-based extracellular matrix"/>
    <property type="evidence" value="ECO:0007669"/>
    <property type="project" value="TreeGrafter"/>
</dbReference>
<dbReference type="InterPro" id="IPR031311">
    <property type="entry name" value="CHIT_BIND_RR_consensus"/>
</dbReference>
<dbReference type="InterPro" id="IPR029070">
    <property type="entry name" value="Chitinase_insertion_sf"/>
</dbReference>
<sequence length="211" mass="22741">MRSSTLLFAPLGSSECGIFRRSLSILIVQALLEFIAVSAQGDDNYLQPEYQQGGYSGGGYEAAAEPVYPPLPYSFGYDTVDEYGNKQFHKEESDSNNIKTGSYGYTDANGLYRRVHYVADSTGFHVTVTTNEPGTAPGRSANAIFNADPVVVPPVVGRASASGHVLSYAAAPAYLVQPAPYESLSQAQLGYPAYAFADGQYGRRKRNALKK</sequence>
<dbReference type="InterPro" id="IPR000618">
    <property type="entry name" value="Insect_cuticle"/>
</dbReference>
<keyword evidence="1 2" id="KW-0193">Cuticle</keyword>
<name>A0AAQ4EQE8_AMBAM</name>
<evidence type="ECO:0008006" key="5">
    <source>
        <dbReference type="Google" id="ProtNLM"/>
    </source>
</evidence>
<comment type="caution">
    <text evidence="3">The sequence shown here is derived from an EMBL/GenBank/DDBJ whole genome shotgun (WGS) entry which is preliminary data.</text>
</comment>
<gene>
    <name evidence="3" type="ORF">V5799_029718</name>
</gene>
<dbReference type="InterPro" id="IPR050468">
    <property type="entry name" value="Cuticle_Struct_Prot"/>
</dbReference>
<dbReference type="GO" id="GO:0008010">
    <property type="term" value="F:structural constituent of chitin-based larval cuticle"/>
    <property type="evidence" value="ECO:0007669"/>
    <property type="project" value="TreeGrafter"/>
</dbReference>